<proteinExistence type="predicted"/>
<feature type="repeat" description="ANK" evidence="3">
    <location>
        <begin position="1036"/>
        <end position="1068"/>
    </location>
</feature>
<dbReference type="Pfam" id="PF01048">
    <property type="entry name" value="PNP_UDP_1"/>
    <property type="match status" value="1"/>
</dbReference>
<keyword evidence="1" id="KW-0677">Repeat</keyword>
<feature type="repeat" description="ANK" evidence="3">
    <location>
        <begin position="1069"/>
        <end position="1101"/>
    </location>
</feature>
<gene>
    <name evidence="6" type="ORF">N7532_000260</name>
</gene>
<dbReference type="PANTHER" id="PTHR23206">
    <property type="entry name" value="MASK PROTEIN"/>
    <property type="match status" value="1"/>
</dbReference>
<dbReference type="Gene3D" id="1.25.40.20">
    <property type="entry name" value="Ankyrin repeat-containing domain"/>
    <property type="match status" value="3"/>
</dbReference>
<dbReference type="SUPFAM" id="SSF53167">
    <property type="entry name" value="Purine and uridine phosphorylases"/>
    <property type="match status" value="1"/>
</dbReference>
<dbReference type="Pfam" id="PF13637">
    <property type="entry name" value="Ank_4"/>
    <property type="match status" value="1"/>
</dbReference>
<keyword evidence="7" id="KW-1185">Reference proteome</keyword>
<dbReference type="Gene3D" id="3.40.50.300">
    <property type="entry name" value="P-loop containing nucleotide triphosphate hydrolases"/>
    <property type="match status" value="1"/>
</dbReference>
<dbReference type="GO" id="GO:0003824">
    <property type="term" value="F:catalytic activity"/>
    <property type="evidence" value="ECO:0007669"/>
    <property type="project" value="InterPro"/>
</dbReference>
<organism evidence="6 7">
    <name type="scientific">Penicillium argentinense</name>
    <dbReference type="NCBI Taxonomy" id="1131581"/>
    <lineage>
        <taxon>Eukaryota</taxon>
        <taxon>Fungi</taxon>
        <taxon>Dikarya</taxon>
        <taxon>Ascomycota</taxon>
        <taxon>Pezizomycotina</taxon>
        <taxon>Eurotiomycetes</taxon>
        <taxon>Eurotiomycetidae</taxon>
        <taxon>Eurotiales</taxon>
        <taxon>Aspergillaceae</taxon>
        <taxon>Penicillium</taxon>
    </lineage>
</organism>
<evidence type="ECO:0000256" key="2">
    <source>
        <dbReference type="ARBA" id="ARBA00023043"/>
    </source>
</evidence>
<dbReference type="PRINTS" id="PR01415">
    <property type="entry name" value="ANKYRIN"/>
</dbReference>
<dbReference type="PANTHER" id="PTHR23206:SF7">
    <property type="entry name" value="PROTEIN KINASE DOMAIN-CONTAINING PROTEIN"/>
    <property type="match status" value="1"/>
</dbReference>
<keyword evidence="2 3" id="KW-0040">ANK repeat</keyword>
<dbReference type="PROSITE" id="PS50088">
    <property type="entry name" value="ANK_REPEAT"/>
    <property type="match status" value="10"/>
</dbReference>
<dbReference type="OrthoDB" id="194358at2759"/>
<dbReference type="InterPro" id="IPR027417">
    <property type="entry name" value="P-loop_NTPase"/>
</dbReference>
<dbReference type="Pfam" id="PF12796">
    <property type="entry name" value="Ank_2"/>
    <property type="match status" value="4"/>
</dbReference>
<feature type="repeat" description="ANK" evidence="3">
    <location>
        <begin position="970"/>
        <end position="1002"/>
    </location>
</feature>
<dbReference type="InterPro" id="IPR002110">
    <property type="entry name" value="Ankyrin_rpt"/>
</dbReference>
<dbReference type="InterPro" id="IPR056884">
    <property type="entry name" value="NPHP3-like_N"/>
</dbReference>
<protein>
    <submittedName>
        <fullName evidence="6">Pfs NACHT and ankyrin domain protein</fullName>
    </submittedName>
</protein>
<dbReference type="GeneID" id="81351743"/>
<dbReference type="SMART" id="SM00248">
    <property type="entry name" value="ANK"/>
    <property type="match status" value="12"/>
</dbReference>
<dbReference type="RefSeq" id="XP_056479988.1">
    <property type="nucleotide sequence ID" value="XM_056612764.1"/>
</dbReference>
<dbReference type="EMBL" id="JAPQKI010000001">
    <property type="protein sequence ID" value="KAJ5112215.1"/>
    <property type="molecule type" value="Genomic_DNA"/>
</dbReference>
<dbReference type="SUPFAM" id="SSF48403">
    <property type="entry name" value="Ankyrin repeat"/>
    <property type="match status" value="2"/>
</dbReference>
<dbReference type="InterPro" id="IPR000845">
    <property type="entry name" value="Nucleoside_phosphorylase_d"/>
</dbReference>
<dbReference type="InterPro" id="IPR035994">
    <property type="entry name" value="Nucleoside_phosphorylase_sf"/>
</dbReference>
<feature type="repeat" description="ANK" evidence="3">
    <location>
        <begin position="1135"/>
        <end position="1167"/>
    </location>
</feature>
<dbReference type="Gene3D" id="3.40.50.1580">
    <property type="entry name" value="Nucleoside phosphorylase domain"/>
    <property type="match status" value="1"/>
</dbReference>
<feature type="repeat" description="ANK" evidence="3">
    <location>
        <begin position="1211"/>
        <end position="1235"/>
    </location>
</feature>
<dbReference type="InterPro" id="IPR051631">
    <property type="entry name" value="Ankyrin-KH/SAM_domain"/>
</dbReference>
<dbReference type="AlphaFoldDB" id="A0A9W9KN35"/>
<feature type="repeat" description="ANK" evidence="3">
    <location>
        <begin position="1102"/>
        <end position="1134"/>
    </location>
</feature>
<evidence type="ECO:0000313" key="6">
    <source>
        <dbReference type="EMBL" id="KAJ5112215.1"/>
    </source>
</evidence>
<evidence type="ECO:0000259" key="5">
    <source>
        <dbReference type="Pfam" id="PF24883"/>
    </source>
</evidence>
<evidence type="ECO:0000256" key="3">
    <source>
        <dbReference type="PROSITE-ProRule" id="PRU00023"/>
    </source>
</evidence>
<evidence type="ECO:0000313" key="7">
    <source>
        <dbReference type="Proteomes" id="UP001149074"/>
    </source>
</evidence>
<feature type="repeat" description="ANK" evidence="3">
    <location>
        <begin position="937"/>
        <end position="969"/>
    </location>
</feature>
<sequence length="1235" mass="137698">MAAARAMLDDIHQSLPTHADDTNTYVLGSIKQQRVIIACLPAEQYGTNSATSVITNMKRSFPAVRASLMVGIGGGVPSKSDIHLGDVVVGVRVMQYDLGKIVGDGKFQRTAIPRAPDMLLGTAVSALRAKHELGPSRIPSILQHRLGTNVFYGRPKAPDRLFLATYDHASPLSANCDKCDYSKLVPRSKRRSNNIVIHYGAIASGNQVMRHGVTRDNVARELDVLCFEMETAGLMDILPCLPIRGICDYSDSHKNKEWQRYAAATAAAYARELIEEIPITETHIKVKYIQDAQSLKFEQIDSRKLTIEAAHAKTCWWLLSHPSYEEWLNPAKLKQHHGFLWISGKPGAGKSTIMKFAYLNLKRKPHYKNAVTASFFFNARGESLEKSISGMYRSLLLQLLEGYPDLQTVLDNSEVVSQTQSGCPSLNILKELFCNAVSALGNRLFTCFVDALDECDEQQVVDMVQCFEDLAEQSTAKGAAFRVCFSSRHYPYIVIQRGIRLTLEDQLGHTEDLTAYVASRLIVTDVSLNEELRSKIIEKADGVFLWVVLAVNMLNKEHRRGGMSLRRRLAELPSDLSELFKNILNRDKENIEALLLCVIWILYAERPLQPNEFYHALWSGLSLKGLVDDQIPDVAAPDSSDNLNKFKRYVISSSKGLAETTEAKQPTVQFIHESVRDFLVKDKGLYELWPEIGYDCASLSHETLKQCCSVYLNHSLVRQSVNRLPSEPNSSTQSGISQRYPFLQYANQHILHHANAAAKVCPQEKFLSAFNVPDWIVVNNLFEKFKIRRYTANTSCFYIFAEKGLSELIRTMAHEDPQVYMPREKYKYPLFAALASGSRDTVAAVLNLPSTICNGVDIIRGIETKKDFIGYECRTPLSWAAGHGCTEIVKLLQTEQTINQMDRLGHTPLTQASINGYEAIARLLIERGADIHASDKNGWTSLHWASMNGHEATVRLLIERGADIHASNGSEGTLLHWASMRGYESIARLLIEGGADIHASDTNGKTSLHWASMNGHEATVRLLIERGADIHASNSSEGTSLHWASMNGHKATVRLLIKRGADIHASDKNGWTSLHWASMNGHEATVRLLIKRGADIHASDTNGWTSLHWASMRGYEAIARLLIERGADIHASDTNGKTSLHWASMNGHKEVVNLLLNSGAMVNTDVGAWTPIQQTRWRRLPPLHWASMNGNKDIVKLLLEERANVNASDNHGWTPFHWASAMGHQLIAKGLIEKG</sequence>
<comment type="caution">
    <text evidence="6">The sequence shown here is derived from an EMBL/GenBank/DDBJ whole genome shotgun (WGS) entry which is preliminary data.</text>
</comment>
<dbReference type="PROSITE" id="PS50297">
    <property type="entry name" value="ANK_REP_REGION"/>
    <property type="match status" value="10"/>
</dbReference>
<reference evidence="6" key="2">
    <citation type="journal article" date="2023" name="IMA Fungus">
        <title>Comparative genomic study of the Penicillium genus elucidates a diverse pangenome and 15 lateral gene transfer events.</title>
        <authorList>
            <person name="Petersen C."/>
            <person name="Sorensen T."/>
            <person name="Nielsen M.R."/>
            <person name="Sondergaard T.E."/>
            <person name="Sorensen J.L."/>
            <person name="Fitzpatrick D.A."/>
            <person name="Frisvad J.C."/>
            <person name="Nielsen K.L."/>
        </authorList>
    </citation>
    <scope>NUCLEOTIDE SEQUENCE</scope>
    <source>
        <strain evidence="6">IBT 30761</strain>
    </source>
</reference>
<feature type="domain" description="Nephrocystin 3-like N-terminal" evidence="5">
    <location>
        <begin position="314"/>
        <end position="488"/>
    </location>
</feature>
<dbReference type="Pfam" id="PF24883">
    <property type="entry name" value="NPHP3_N"/>
    <property type="match status" value="1"/>
</dbReference>
<dbReference type="InterPro" id="IPR036770">
    <property type="entry name" value="Ankyrin_rpt-contain_sf"/>
</dbReference>
<reference evidence="6" key="1">
    <citation type="submission" date="2022-11" db="EMBL/GenBank/DDBJ databases">
        <authorList>
            <person name="Petersen C."/>
        </authorList>
    </citation>
    <scope>NUCLEOTIDE SEQUENCE</scope>
    <source>
        <strain evidence="6">IBT 30761</strain>
    </source>
</reference>
<evidence type="ECO:0000259" key="4">
    <source>
        <dbReference type="Pfam" id="PF01048"/>
    </source>
</evidence>
<feature type="repeat" description="ANK" evidence="3">
    <location>
        <begin position="904"/>
        <end position="936"/>
    </location>
</feature>
<feature type="repeat" description="ANK" evidence="3">
    <location>
        <begin position="1003"/>
        <end position="1035"/>
    </location>
</feature>
<feature type="repeat" description="ANK" evidence="3">
    <location>
        <begin position="1178"/>
        <end position="1210"/>
    </location>
</feature>
<name>A0A9W9KN35_9EURO</name>
<dbReference type="GO" id="GO:0009116">
    <property type="term" value="P:nucleoside metabolic process"/>
    <property type="evidence" value="ECO:0007669"/>
    <property type="project" value="InterPro"/>
</dbReference>
<feature type="domain" description="Nucleoside phosphorylase" evidence="4">
    <location>
        <begin position="21"/>
        <end position="273"/>
    </location>
</feature>
<accession>A0A9W9KN35</accession>
<dbReference type="SUPFAM" id="SSF52540">
    <property type="entry name" value="P-loop containing nucleoside triphosphate hydrolases"/>
    <property type="match status" value="1"/>
</dbReference>
<evidence type="ECO:0000256" key="1">
    <source>
        <dbReference type="ARBA" id="ARBA00022737"/>
    </source>
</evidence>
<dbReference type="Proteomes" id="UP001149074">
    <property type="component" value="Unassembled WGS sequence"/>
</dbReference>